<evidence type="ECO:0000313" key="1">
    <source>
        <dbReference type="Proteomes" id="UP000038045"/>
    </source>
</evidence>
<reference evidence="2" key="1">
    <citation type="submission" date="2017-02" db="UniProtKB">
        <authorList>
            <consortium name="WormBaseParasite"/>
        </authorList>
    </citation>
    <scope>IDENTIFICATION</scope>
</reference>
<keyword evidence="1" id="KW-1185">Reference proteome</keyword>
<sequence length="500" mass="50019">HLARRAVDGLQIDQGLTQGLVYLSLPAFGGDPVLEARAAAGARRGAFALAVLLDGDGDVQPHQRAQVAEQPPVAAQDVDGAALADQGGRDLHHARIAGAGPGVDLGQQGDLVREGRGQQRVDRIIEALVGVARRLGGGSVIAALGERSAVGGAADGGGGDLIGVGVTGRLARHHAQAEALHRVIGGALQPTVVEDQGFALCLFEEQLPVVGARQRGLQDRQGLGRGYARGVEDGGGGGGFGGAAGQADLAAARDIDLGLAAGADADVARAADLDLGVLDDQFVEAGVAGARGVHRYGAGAALNAHVRRAGQGQVQRRLVIAADLELGRAGQVEGLHRGRLDDDLQGVGLAPAANAGAGPADIAAVAAGGFLERQAAVGEADAVHHRLGARDGDARRVGLLVVDDVGGDVDGQTLVARPCDGARGVRRHLAALDGEAAVAGLVVGDHPGPVVAGQVAAAHGEGAAEADDGQDQACAGDDEQIADHDVFSPLSLRPGVPGRV</sequence>
<name>A0A0N5A0Q5_PARTI</name>
<accession>A0A0N5A0Q5</accession>
<dbReference type="Proteomes" id="UP000038045">
    <property type="component" value="Unplaced"/>
</dbReference>
<dbReference type="AlphaFoldDB" id="A0A0N5A0Q5"/>
<organism evidence="1 2">
    <name type="scientific">Parastrongyloides trichosuri</name>
    <name type="common">Possum-specific nematode worm</name>
    <dbReference type="NCBI Taxonomy" id="131310"/>
    <lineage>
        <taxon>Eukaryota</taxon>
        <taxon>Metazoa</taxon>
        <taxon>Ecdysozoa</taxon>
        <taxon>Nematoda</taxon>
        <taxon>Chromadorea</taxon>
        <taxon>Rhabditida</taxon>
        <taxon>Tylenchina</taxon>
        <taxon>Panagrolaimomorpha</taxon>
        <taxon>Strongyloidoidea</taxon>
        <taxon>Strongyloididae</taxon>
        <taxon>Parastrongyloides</taxon>
    </lineage>
</organism>
<dbReference type="WBParaSite" id="PTRK_0001502200.1">
    <property type="protein sequence ID" value="PTRK_0001502200.1"/>
    <property type="gene ID" value="PTRK_0001502200"/>
</dbReference>
<protein>
    <submittedName>
        <fullName evidence="2">Helicase C-terminal domain-containing protein</fullName>
    </submittedName>
</protein>
<proteinExistence type="predicted"/>
<evidence type="ECO:0000313" key="2">
    <source>
        <dbReference type="WBParaSite" id="PTRK_0001502200.1"/>
    </source>
</evidence>